<proteinExistence type="predicted"/>
<name>A0AA40DG84_9PEZI</name>
<feature type="region of interest" description="Disordered" evidence="1">
    <location>
        <begin position="43"/>
        <end position="254"/>
    </location>
</feature>
<feature type="region of interest" description="Disordered" evidence="1">
    <location>
        <begin position="271"/>
        <end position="316"/>
    </location>
</feature>
<comment type="caution">
    <text evidence="2">The sequence shown here is derived from an EMBL/GenBank/DDBJ whole genome shotgun (WGS) entry which is preliminary data.</text>
</comment>
<evidence type="ECO:0000256" key="1">
    <source>
        <dbReference type="SAM" id="MobiDB-lite"/>
    </source>
</evidence>
<organism evidence="2 3">
    <name type="scientific">Lasiosphaeria miniovina</name>
    <dbReference type="NCBI Taxonomy" id="1954250"/>
    <lineage>
        <taxon>Eukaryota</taxon>
        <taxon>Fungi</taxon>
        <taxon>Dikarya</taxon>
        <taxon>Ascomycota</taxon>
        <taxon>Pezizomycotina</taxon>
        <taxon>Sordariomycetes</taxon>
        <taxon>Sordariomycetidae</taxon>
        <taxon>Sordariales</taxon>
        <taxon>Lasiosphaeriaceae</taxon>
        <taxon>Lasiosphaeria</taxon>
    </lineage>
</organism>
<feature type="compositionally biased region" description="Basic and acidic residues" evidence="1">
    <location>
        <begin position="147"/>
        <end position="157"/>
    </location>
</feature>
<feature type="compositionally biased region" description="Acidic residues" evidence="1">
    <location>
        <begin position="116"/>
        <end position="136"/>
    </location>
</feature>
<evidence type="ECO:0000313" key="2">
    <source>
        <dbReference type="EMBL" id="KAK0701930.1"/>
    </source>
</evidence>
<protein>
    <submittedName>
        <fullName evidence="2">Uncharacterized protein</fullName>
    </submittedName>
</protein>
<gene>
    <name evidence="2" type="ORF">B0T26DRAFT_807773</name>
</gene>
<reference evidence="2" key="1">
    <citation type="submission" date="2023-06" db="EMBL/GenBank/DDBJ databases">
        <title>Genome-scale phylogeny and comparative genomics of the fungal order Sordariales.</title>
        <authorList>
            <consortium name="Lawrence Berkeley National Laboratory"/>
            <person name="Hensen N."/>
            <person name="Bonometti L."/>
            <person name="Westerberg I."/>
            <person name="Brannstrom I.O."/>
            <person name="Guillou S."/>
            <person name="Cros-Aarteil S."/>
            <person name="Calhoun S."/>
            <person name="Haridas S."/>
            <person name="Kuo A."/>
            <person name="Mondo S."/>
            <person name="Pangilinan J."/>
            <person name="Riley R."/>
            <person name="LaButti K."/>
            <person name="Andreopoulos B."/>
            <person name="Lipzen A."/>
            <person name="Chen C."/>
            <person name="Yanf M."/>
            <person name="Daum C."/>
            <person name="Ng V."/>
            <person name="Clum A."/>
            <person name="Steindorff A."/>
            <person name="Ohm R."/>
            <person name="Martin F."/>
            <person name="Silar P."/>
            <person name="Natvig D."/>
            <person name="Lalanne C."/>
            <person name="Gautier V."/>
            <person name="Ament-velasquez S.L."/>
            <person name="Kruys A."/>
            <person name="Hutchinson M.I."/>
            <person name="Powell A.J."/>
            <person name="Barry K."/>
            <person name="Miller A.N."/>
            <person name="Grigoriev I.V."/>
            <person name="Debuchy R."/>
            <person name="Gladieux P."/>
            <person name="Thoren M.H."/>
            <person name="Johannesson H."/>
        </authorList>
    </citation>
    <scope>NUCLEOTIDE SEQUENCE</scope>
    <source>
        <strain evidence="2">SMH2392-1A</strain>
    </source>
</reference>
<feature type="compositionally biased region" description="Basic and acidic residues" evidence="1">
    <location>
        <begin position="174"/>
        <end position="186"/>
    </location>
</feature>
<dbReference type="RefSeq" id="XP_060289594.1">
    <property type="nucleotide sequence ID" value="XM_060447232.1"/>
</dbReference>
<accession>A0AA40DG84</accession>
<dbReference type="Proteomes" id="UP001172101">
    <property type="component" value="Unassembled WGS sequence"/>
</dbReference>
<keyword evidence="3" id="KW-1185">Reference proteome</keyword>
<feature type="compositionally biased region" description="Basic and acidic residues" evidence="1">
    <location>
        <begin position="72"/>
        <end position="93"/>
    </location>
</feature>
<dbReference type="GeneID" id="85330502"/>
<feature type="compositionally biased region" description="Polar residues" evidence="1">
    <location>
        <begin position="277"/>
        <end position="296"/>
    </location>
</feature>
<dbReference type="AlphaFoldDB" id="A0AA40DG84"/>
<evidence type="ECO:0000313" key="3">
    <source>
        <dbReference type="Proteomes" id="UP001172101"/>
    </source>
</evidence>
<sequence length="329" mass="37918">MGGHGKDRRREKTLRELHDPQTVDELLTAFDERRTEERQRVAREDEDRLARQRKITGQIIESRKERKGRATRAKEERLDRFEAGVREQEEWCRKRQLRRASPFYDEQPGGDCNESGSEDDQEWSDNQEEIEDEVDDDLARALAASRISERQERETRGRSSKGKYNAESPPARRRQVEDQRCPEPAKKRQPSTPINPPSRPRNQGAADSFRRPAQVQVPSYSGVPQHHQQAQQMPVPSYHSGYEQPYYSDPLHISNSDRPVAELEAVKSYYRGGNMAPPSSFNTNRPKPSRPSQHVHWSSPVARPASPGNYEDLGSASPYFHLHGHYPAY</sequence>
<dbReference type="EMBL" id="JAUIRO010000009">
    <property type="protein sequence ID" value="KAK0701930.1"/>
    <property type="molecule type" value="Genomic_DNA"/>
</dbReference>